<dbReference type="Pfam" id="PF02348">
    <property type="entry name" value="CTP_transf_3"/>
    <property type="match status" value="1"/>
</dbReference>
<sequence length="244" mass="26434">MTAVVVQARIDSSRLPGKSLLPLGRRPLISAVMAALREVPADVRVLACPEDSAGDFLLLAEDAEFEIVAGSKEDVLSRFCDVIRRFSPDRIIRATGDNPFVFADAAAEIHREALARGAHYGGYLELPYGAGVESVSSEALLRAEREADLPGEREHVCPYLYNHPELFSVYRPPAPARWNSPGIRLTVDTLADYEQAAVLDGALTGLYGESGKARFRGSSIIAAYRESCGGPSVDACKKMEPINE</sequence>
<dbReference type="EMBL" id="CP067089">
    <property type="protein sequence ID" value="QQO08410.1"/>
    <property type="molecule type" value="Genomic_DNA"/>
</dbReference>
<dbReference type="Proteomes" id="UP000595917">
    <property type="component" value="Chromosome"/>
</dbReference>
<dbReference type="AlphaFoldDB" id="A0A7T7XLC3"/>
<gene>
    <name evidence="1" type="ORF">JFL75_15945</name>
</gene>
<keyword evidence="1" id="KW-0167">Capsid protein</keyword>
<dbReference type="KEGG" id="bhc:JFL75_15945"/>
<dbReference type="RefSeq" id="WP_215625716.1">
    <property type="nucleotide sequence ID" value="NZ_CP067089.2"/>
</dbReference>
<organism evidence="1 2">
    <name type="scientific">Breznakiella homolactica</name>
    <dbReference type="NCBI Taxonomy" id="2798577"/>
    <lineage>
        <taxon>Bacteria</taxon>
        <taxon>Pseudomonadati</taxon>
        <taxon>Spirochaetota</taxon>
        <taxon>Spirochaetia</taxon>
        <taxon>Spirochaetales</taxon>
        <taxon>Breznakiellaceae</taxon>
        <taxon>Breznakiella</taxon>
    </lineage>
</organism>
<dbReference type="InterPro" id="IPR003329">
    <property type="entry name" value="Cytidylyl_trans"/>
</dbReference>
<keyword evidence="1" id="KW-0946">Virion</keyword>
<evidence type="ECO:0000313" key="2">
    <source>
        <dbReference type="Proteomes" id="UP000595917"/>
    </source>
</evidence>
<dbReference type="Gene3D" id="3.90.550.10">
    <property type="entry name" value="Spore Coat Polysaccharide Biosynthesis Protein SpsA, Chain A"/>
    <property type="match status" value="1"/>
</dbReference>
<dbReference type="SUPFAM" id="SSF53448">
    <property type="entry name" value="Nucleotide-diphospho-sugar transferases"/>
    <property type="match status" value="1"/>
</dbReference>
<name>A0A7T7XLC3_9SPIR</name>
<keyword evidence="2" id="KW-1185">Reference proteome</keyword>
<proteinExistence type="predicted"/>
<dbReference type="InterPro" id="IPR029044">
    <property type="entry name" value="Nucleotide-diphossugar_trans"/>
</dbReference>
<accession>A0A7T7XLC3</accession>
<protein>
    <submittedName>
        <fullName evidence="1">Spore coat protein</fullName>
    </submittedName>
</protein>
<reference evidence="1" key="1">
    <citation type="submission" date="2021-01" db="EMBL/GenBank/DDBJ databases">
        <title>Description of Breznakiella homolactica.</title>
        <authorList>
            <person name="Song Y."/>
            <person name="Brune A."/>
        </authorList>
    </citation>
    <scope>NUCLEOTIDE SEQUENCE</scope>
    <source>
        <strain evidence="1">RmG30</strain>
    </source>
</reference>
<evidence type="ECO:0000313" key="1">
    <source>
        <dbReference type="EMBL" id="QQO08410.1"/>
    </source>
</evidence>